<reference evidence="2" key="1">
    <citation type="submission" date="2017-08" db="EMBL/GenBank/DDBJ databases">
        <title>A dynamic microbial community with high functional redundancy inhabits the cold, oxic subseafloor aquifer.</title>
        <authorList>
            <person name="Tully B.J."/>
            <person name="Wheat C.G."/>
            <person name="Glazer B.T."/>
            <person name="Huber J.A."/>
        </authorList>
    </citation>
    <scope>NUCLEOTIDE SEQUENCE [LARGE SCALE GENOMIC DNA]</scope>
</reference>
<dbReference type="AlphaFoldDB" id="A0A2A4TB79"/>
<dbReference type="EMBL" id="NVSR01000003">
    <property type="protein sequence ID" value="PCI30579.1"/>
    <property type="molecule type" value="Genomic_DNA"/>
</dbReference>
<evidence type="ECO:0000313" key="1">
    <source>
        <dbReference type="EMBL" id="PCI30579.1"/>
    </source>
</evidence>
<protein>
    <submittedName>
        <fullName evidence="1">Uncharacterized protein</fullName>
    </submittedName>
</protein>
<proteinExistence type="predicted"/>
<name>A0A2A4TB79_9DELT</name>
<organism evidence="1 2">
    <name type="scientific">SAR324 cluster bacterium</name>
    <dbReference type="NCBI Taxonomy" id="2024889"/>
    <lineage>
        <taxon>Bacteria</taxon>
        <taxon>Deltaproteobacteria</taxon>
        <taxon>SAR324 cluster</taxon>
    </lineage>
</organism>
<accession>A0A2A4TB79</accession>
<evidence type="ECO:0000313" key="2">
    <source>
        <dbReference type="Proteomes" id="UP000218113"/>
    </source>
</evidence>
<dbReference type="Proteomes" id="UP000218113">
    <property type="component" value="Unassembled WGS sequence"/>
</dbReference>
<gene>
    <name evidence="1" type="ORF">COB67_01115</name>
</gene>
<sequence>MKKAKATSIKFGALHTSKERQEQLNAKILELALENFDSMVWVQEVTGHALEVDVGVYLPQLLLTDEDMKFQKKILGHDIYDEPAQVQLKTETHELWLSFKSDEILCTVQFYLPKDFTLNFCDFTLQISVDGERREDIDWYVSEEDDKDSFTSLLVENFVLLKLLKESL</sequence>
<comment type="caution">
    <text evidence="1">The sequence shown here is derived from an EMBL/GenBank/DDBJ whole genome shotgun (WGS) entry which is preliminary data.</text>
</comment>